<feature type="region of interest" description="Disordered" evidence="1">
    <location>
        <begin position="27"/>
        <end position="75"/>
    </location>
</feature>
<proteinExistence type="predicted"/>
<accession>A0A1M2W475</accession>
<keyword evidence="3" id="KW-1185">Reference proteome</keyword>
<feature type="compositionally biased region" description="Polar residues" evidence="1">
    <location>
        <begin position="27"/>
        <end position="36"/>
    </location>
</feature>
<dbReference type="EMBL" id="MNAD01000268">
    <property type="protein sequence ID" value="OJT14649.1"/>
    <property type="molecule type" value="Genomic_DNA"/>
</dbReference>
<dbReference type="Proteomes" id="UP000184267">
    <property type="component" value="Unassembled WGS sequence"/>
</dbReference>
<feature type="compositionally biased region" description="Basic and acidic residues" evidence="1">
    <location>
        <begin position="46"/>
        <end position="57"/>
    </location>
</feature>
<organism evidence="2 3">
    <name type="scientific">Trametes pubescens</name>
    <name type="common">White-rot fungus</name>
    <dbReference type="NCBI Taxonomy" id="154538"/>
    <lineage>
        <taxon>Eukaryota</taxon>
        <taxon>Fungi</taxon>
        <taxon>Dikarya</taxon>
        <taxon>Basidiomycota</taxon>
        <taxon>Agaricomycotina</taxon>
        <taxon>Agaricomycetes</taxon>
        <taxon>Polyporales</taxon>
        <taxon>Polyporaceae</taxon>
        <taxon>Trametes</taxon>
    </lineage>
</organism>
<sequence>MSQQHAQAARGDAVLREVREERIAQAMRQNAANQESGRAVRLGGRRRTDGRSVKGRDAGSAGWTKAASGRDWEAD</sequence>
<evidence type="ECO:0000256" key="1">
    <source>
        <dbReference type="SAM" id="MobiDB-lite"/>
    </source>
</evidence>
<evidence type="ECO:0000313" key="3">
    <source>
        <dbReference type="Proteomes" id="UP000184267"/>
    </source>
</evidence>
<name>A0A1M2W475_TRAPU</name>
<gene>
    <name evidence="2" type="ORF">TRAPUB_8807</name>
</gene>
<reference evidence="2 3" key="1">
    <citation type="submission" date="2016-10" db="EMBL/GenBank/DDBJ databases">
        <title>Genome sequence of the basidiomycete white-rot fungus Trametes pubescens.</title>
        <authorList>
            <person name="Makela M.R."/>
            <person name="Granchi Z."/>
            <person name="Peng M."/>
            <person name="De Vries R.P."/>
            <person name="Grigoriev I."/>
            <person name="Riley R."/>
            <person name="Hilden K."/>
        </authorList>
    </citation>
    <scope>NUCLEOTIDE SEQUENCE [LARGE SCALE GENOMIC DNA]</scope>
    <source>
        <strain evidence="2 3">FBCC735</strain>
    </source>
</reference>
<protein>
    <submittedName>
        <fullName evidence="2">Uncharacterized protein</fullName>
    </submittedName>
</protein>
<dbReference type="AlphaFoldDB" id="A0A1M2W475"/>
<comment type="caution">
    <text evidence="2">The sequence shown here is derived from an EMBL/GenBank/DDBJ whole genome shotgun (WGS) entry which is preliminary data.</text>
</comment>
<evidence type="ECO:0000313" key="2">
    <source>
        <dbReference type="EMBL" id="OJT14649.1"/>
    </source>
</evidence>